<dbReference type="CDD" id="cd18186">
    <property type="entry name" value="BTB_POZ_ZBTB_KLHL-like"/>
    <property type="match status" value="1"/>
</dbReference>
<name>A0A6A7C8G6_9PEZI</name>
<evidence type="ECO:0000313" key="2">
    <source>
        <dbReference type="EMBL" id="KAF2863794.1"/>
    </source>
</evidence>
<accession>A0A6A7C8G6</accession>
<evidence type="ECO:0000256" key="1">
    <source>
        <dbReference type="SAM" id="MobiDB-lite"/>
    </source>
</evidence>
<dbReference type="AlphaFoldDB" id="A0A6A7C8G6"/>
<feature type="compositionally biased region" description="Basic and acidic residues" evidence="1">
    <location>
        <begin position="393"/>
        <end position="405"/>
    </location>
</feature>
<evidence type="ECO:0008006" key="4">
    <source>
        <dbReference type="Google" id="ProtNLM"/>
    </source>
</evidence>
<dbReference type="SUPFAM" id="SSF54695">
    <property type="entry name" value="POZ domain"/>
    <property type="match status" value="1"/>
</dbReference>
<reference evidence="2" key="1">
    <citation type="journal article" date="2020" name="Stud. Mycol.">
        <title>101 Dothideomycetes genomes: a test case for predicting lifestyles and emergence of pathogens.</title>
        <authorList>
            <person name="Haridas S."/>
            <person name="Albert R."/>
            <person name="Binder M."/>
            <person name="Bloem J."/>
            <person name="Labutti K."/>
            <person name="Salamov A."/>
            <person name="Andreopoulos B."/>
            <person name="Baker S."/>
            <person name="Barry K."/>
            <person name="Bills G."/>
            <person name="Bluhm B."/>
            <person name="Cannon C."/>
            <person name="Castanera R."/>
            <person name="Culley D."/>
            <person name="Daum C."/>
            <person name="Ezra D."/>
            <person name="Gonzalez J."/>
            <person name="Henrissat B."/>
            <person name="Kuo A."/>
            <person name="Liang C."/>
            <person name="Lipzen A."/>
            <person name="Lutzoni F."/>
            <person name="Magnuson J."/>
            <person name="Mondo S."/>
            <person name="Nolan M."/>
            <person name="Ohm R."/>
            <person name="Pangilinan J."/>
            <person name="Park H.-J."/>
            <person name="Ramirez L."/>
            <person name="Alfaro M."/>
            <person name="Sun H."/>
            <person name="Tritt A."/>
            <person name="Yoshinaga Y."/>
            <person name="Zwiers L.-H."/>
            <person name="Turgeon B."/>
            <person name="Goodwin S."/>
            <person name="Spatafora J."/>
            <person name="Crous P."/>
            <person name="Grigoriev I."/>
        </authorList>
    </citation>
    <scope>NUCLEOTIDE SEQUENCE</scope>
    <source>
        <strain evidence="2">CBS 480.64</strain>
    </source>
</reference>
<protein>
    <recommendedName>
        <fullName evidence="4">BTB domain-containing protein</fullName>
    </recommendedName>
</protein>
<sequence length="581" mass="64215">MSGKRNQRILPVIPLPLIKKPRASVAAADRKQPDVAAVADKCTANSNAIQMKPSLVDATDFTQDKSLRLLEKQNKILHLVTCYDGLKSGDKDTNKSNMPFQVCDDRTPLTYTSDPSATTPSSMIPVTAITPPNSGSAHTTNHDGHYKHDHAMEKVYQWVQPPPERVNRVPCVGQVLNSEEVQELISSSGCHTRPTSSGSYGSFPFSMGASPVENSVGDVAMRNAISMKSHMAEYFNNPTYADCELIVTDEKGGRHVMMCHTMVIARSPTLCKILQQHSMHSYKPMATVPVHLVGQYVSVSAFIDCIRFLYGGLLAEDVPKTWQMSMKDCMCQIISHIATGEWLGVREITDSAVKAARDTLDWSSMEALLDFCLNGGLSSTFAIKDDSETDSDSTSHRSSSRDRGFGRPEWDPYATMLLEYIIEYSIYNLPSCYYLDAAVSSSLEFPGEPMLHDKSLDHMQFGHLPLEGYQRPTGIVSTISSILLSLPFAILKIILEHDILTGRIGATTVASIMRQIVNERERRRCLRATEMANEAKMRSAAPGLKARTLWSEGVEPSSDHAPGFRITRRRLHFEALSAGGH</sequence>
<keyword evidence="3" id="KW-1185">Reference proteome</keyword>
<dbReference type="OrthoDB" id="5329403at2759"/>
<feature type="region of interest" description="Disordered" evidence="1">
    <location>
        <begin position="386"/>
        <end position="405"/>
    </location>
</feature>
<dbReference type="EMBL" id="MU005959">
    <property type="protein sequence ID" value="KAF2863794.1"/>
    <property type="molecule type" value="Genomic_DNA"/>
</dbReference>
<gene>
    <name evidence="2" type="ORF">K470DRAFT_254687</name>
</gene>
<organism evidence="2 3">
    <name type="scientific">Piedraia hortae CBS 480.64</name>
    <dbReference type="NCBI Taxonomy" id="1314780"/>
    <lineage>
        <taxon>Eukaryota</taxon>
        <taxon>Fungi</taxon>
        <taxon>Dikarya</taxon>
        <taxon>Ascomycota</taxon>
        <taxon>Pezizomycotina</taxon>
        <taxon>Dothideomycetes</taxon>
        <taxon>Dothideomycetidae</taxon>
        <taxon>Capnodiales</taxon>
        <taxon>Piedraiaceae</taxon>
        <taxon>Piedraia</taxon>
    </lineage>
</organism>
<evidence type="ECO:0000313" key="3">
    <source>
        <dbReference type="Proteomes" id="UP000799421"/>
    </source>
</evidence>
<proteinExistence type="predicted"/>
<dbReference type="Proteomes" id="UP000799421">
    <property type="component" value="Unassembled WGS sequence"/>
</dbReference>
<dbReference type="InterPro" id="IPR011333">
    <property type="entry name" value="SKP1/BTB/POZ_sf"/>
</dbReference>
<dbReference type="Gene3D" id="3.30.710.10">
    <property type="entry name" value="Potassium Channel Kv1.1, Chain A"/>
    <property type="match status" value="1"/>
</dbReference>